<dbReference type="InterPro" id="IPR000577">
    <property type="entry name" value="Carb_kinase_FGGY"/>
</dbReference>
<comment type="similarity">
    <text evidence="1">Belongs to the FGGY kinase family.</text>
</comment>
<evidence type="ECO:0000313" key="6">
    <source>
        <dbReference type="Proteomes" id="UP000326380"/>
    </source>
</evidence>
<protein>
    <submittedName>
        <fullName evidence="5">Carbohydrate kinase</fullName>
    </submittedName>
</protein>
<evidence type="ECO:0000313" key="5">
    <source>
        <dbReference type="EMBL" id="KAA9327736.1"/>
    </source>
</evidence>
<evidence type="ECO:0000256" key="2">
    <source>
        <dbReference type="ARBA" id="ARBA00022679"/>
    </source>
</evidence>
<keyword evidence="3 5" id="KW-0418">Kinase</keyword>
<dbReference type="PIRSF" id="PIRSF000538">
    <property type="entry name" value="GlpK"/>
    <property type="match status" value="1"/>
</dbReference>
<reference evidence="5 6" key="1">
    <citation type="submission" date="2019-09" db="EMBL/GenBank/DDBJ databases">
        <title>Genome sequence of Hymenobacter sp. M3.</title>
        <authorList>
            <person name="Srinivasan S."/>
        </authorList>
    </citation>
    <scope>NUCLEOTIDE SEQUENCE [LARGE SCALE GENOMIC DNA]</scope>
    <source>
        <strain evidence="5 6">M3</strain>
    </source>
</reference>
<dbReference type="InterPro" id="IPR050406">
    <property type="entry name" value="FGGY_Carb_Kinase"/>
</dbReference>
<gene>
    <name evidence="5" type="ORF">F0P96_17025</name>
</gene>
<dbReference type="AlphaFoldDB" id="A0A7L5A244"/>
<feature type="domain" description="Carbohydrate kinase FGGY N-terminal" evidence="4">
    <location>
        <begin position="27"/>
        <end position="272"/>
    </location>
</feature>
<sequence length="534" mass="57789">MAPQAAFGGWLSVPPGFSTFLSPPMTYLLGYDIGSSSIKVALLDADTGRCLASVTSPQQEMEISAPVAGWAEQQPERWWQEVVNATRQLRHEYAFDAARVAGIGITYQMHGLVLVDHAGQVLRPAIIWCDSRAVDLGNQAFHDLGETHCLQNYLNSPGNFTASKLKWVQEHEPDIYARVHKIQLPGDYIAFRLTGELQTTVSGLSEGVFWNFREQAVAQDLLDYYGISRELLPAVVDTFAVQGRLAPAPAQELGLHAGTPIGYRAGDQPNNAFSLNVLQPGEIAATAGTSGVVYGISDAPTADPHSRVNAFVHVNSTPEQPRNGVLMCMNGTGILNSWLRKVVGELPYDEMNQLAAQAPIGAAGLQFFPFGNGAERILENQPTDAELRGLNFNIHDRRHVLRAAQEGIVFALVYGLNIMRAAGVQVHTVRAGNANMFLSPVFREAFVNCGNVALELYNTDAAQGAARGAGVGVGLYASPAEAFGGLERLLTLAPTPDLQPQYQAAYARWQQVLTTHILPQPSSLPQRNVAQPAF</sequence>
<dbReference type="GO" id="GO:0005975">
    <property type="term" value="P:carbohydrate metabolic process"/>
    <property type="evidence" value="ECO:0007669"/>
    <property type="project" value="InterPro"/>
</dbReference>
<accession>A0A7L5A244</accession>
<keyword evidence="6" id="KW-1185">Reference proteome</keyword>
<dbReference type="InterPro" id="IPR018484">
    <property type="entry name" value="FGGY_N"/>
</dbReference>
<dbReference type="Proteomes" id="UP000326380">
    <property type="component" value="Unassembled WGS sequence"/>
</dbReference>
<dbReference type="PANTHER" id="PTHR43095:SF5">
    <property type="entry name" value="XYLULOSE KINASE"/>
    <property type="match status" value="1"/>
</dbReference>
<dbReference type="Gene3D" id="3.30.420.40">
    <property type="match status" value="2"/>
</dbReference>
<dbReference type="Pfam" id="PF00370">
    <property type="entry name" value="FGGY_N"/>
    <property type="match status" value="1"/>
</dbReference>
<dbReference type="PANTHER" id="PTHR43095">
    <property type="entry name" value="SUGAR KINASE"/>
    <property type="match status" value="1"/>
</dbReference>
<organism evidence="5 6">
    <name type="scientific">Hymenobacter busanensis</name>
    <dbReference type="NCBI Taxonomy" id="2607656"/>
    <lineage>
        <taxon>Bacteria</taxon>
        <taxon>Pseudomonadati</taxon>
        <taxon>Bacteroidota</taxon>
        <taxon>Cytophagia</taxon>
        <taxon>Cytophagales</taxon>
        <taxon>Hymenobacteraceae</taxon>
        <taxon>Hymenobacter</taxon>
    </lineage>
</organism>
<dbReference type="InterPro" id="IPR043129">
    <property type="entry name" value="ATPase_NBD"/>
</dbReference>
<comment type="caution">
    <text evidence="5">The sequence shown here is derived from an EMBL/GenBank/DDBJ whole genome shotgun (WGS) entry which is preliminary data.</text>
</comment>
<evidence type="ECO:0000256" key="1">
    <source>
        <dbReference type="ARBA" id="ARBA00009156"/>
    </source>
</evidence>
<dbReference type="EMBL" id="VTWU01000006">
    <property type="protein sequence ID" value="KAA9327736.1"/>
    <property type="molecule type" value="Genomic_DNA"/>
</dbReference>
<dbReference type="GO" id="GO:0016301">
    <property type="term" value="F:kinase activity"/>
    <property type="evidence" value="ECO:0007669"/>
    <property type="project" value="UniProtKB-KW"/>
</dbReference>
<dbReference type="CDD" id="cd07809">
    <property type="entry name" value="ASKHA_NBD_FGGY_BaXK-like"/>
    <property type="match status" value="1"/>
</dbReference>
<dbReference type="SUPFAM" id="SSF53067">
    <property type="entry name" value="Actin-like ATPase domain"/>
    <property type="match status" value="2"/>
</dbReference>
<proteinExistence type="inferred from homology"/>
<name>A0A7L5A244_9BACT</name>
<keyword evidence="2" id="KW-0808">Transferase</keyword>
<evidence type="ECO:0000259" key="4">
    <source>
        <dbReference type="Pfam" id="PF00370"/>
    </source>
</evidence>
<evidence type="ECO:0000256" key="3">
    <source>
        <dbReference type="ARBA" id="ARBA00022777"/>
    </source>
</evidence>